<gene>
    <name evidence="2" type="ORF">TCNE_LOCUS4282</name>
</gene>
<dbReference type="EMBL" id="UYWY01006924">
    <property type="protein sequence ID" value="VDM29999.1"/>
    <property type="molecule type" value="Genomic_DNA"/>
</dbReference>
<sequence>MYAVKLPVFIYFLQQNEFLDHMSPTASPLAPRLTCAVAESDAAPEQRSSHFHLGQVRSSPVADGTTS</sequence>
<dbReference type="Proteomes" id="UP000050794">
    <property type="component" value="Unassembled WGS sequence"/>
</dbReference>
<dbReference type="WBParaSite" id="TCNE_0000427901-mRNA-1">
    <property type="protein sequence ID" value="TCNE_0000427901-mRNA-1"/>
    <property type="gene ID" value="TCNE_0000427901"/>
</dbReference>
<feature type="region of interest" description="Disordered" evidence="1">
    <location>
        <begin position="45"/>
        <end position="67"/>
    </location>
</feature>
<organism evidence="3 4">
    <name type="scientific">Toxocara canis</name>
    <name type="common">Canine roundworm</name>
    <dbReference type="NCBI Taxonomy" id="6265"/>
    <lineage>
        <taxon>Eukaryota</taxon>
        <taxon>Metazoa</taxon>
        <taxon>Ecdysozoa</taxon>
        <taxon>Nematoda</taxon>
        <taxon>Chromadorea</taxon>
        <taxon>Rhabditida</taxon>
        <taxon>Spirurina</taxon>
        <taxon>Ascaridomorpha</taxon>
        <taxon>Ascaridoidea</taxon>
        <taxon>Toxocaridae</taxon>
        <taxon>Toxocara</taxon>
    </lineage>
</organism>
<evidence type="ECO:0000313" key="4">
    <source>
        <dbReference type="WBParaSite" id="TCNE_0000427901-mRNA-1"/>
    </source>
</evidence>
<evidence type="ECO:0000313" key="2">
    <source>
        <dbReference type="EMBL" id="VDM29999.1"/>
    </source>
</evidence>
<reference evidence="4" key="1">
    <citation type="submission" date="2016-06" db="UniProtKB">
        <authorList>
            <consortium name="WormBaseParasite"/>
        </authorList>
    </citation>
    <scope>IDENTIFICATION</scope>
</reference>
<keyword evidence="3" id="KW-1185">Reference proteome</keyword>
<dbReference type="AlphaFoldDB" id="A0A183U709"/>
<reference evidence="2 3" key="2">
    <citation type="submission" date="2018-11" db="EMBL/GenBank/DDBJ databases">
        <authorList>
            <consortium name="Pathogen Informatics"/>
        </authorList>
    </citation>
    <scope>NUCLEOTIDE SEQUENCE [LARGE SCALE GENOMIC DNA]</scope>
</reference>
<accession>A0A183U709</accession>
<proteinExistence type="predicted"/>
<name>A0A183U709_TOXCA</name>
<evidence type="ECO:0000256" key="1">
    <source>
        <dbReference type="SAM" id="MobiDB-lite"/>
    </source>
</evidence>
<evidence type="ECO:0000313" key="3">
    <source>
        <dbReference type="Proteomes" id="UP000050794"/>
    </source>
</evidence>
<protein>
    <submittedName>
        <fullName evidence="2 4">Uncharacterized protein</fullName>
    </submittedName>
</protein>